<dbReference type="InterPro" id="IPR052423">
    <property type="entry name" value="EMIR"/>
</dbReference>
<evidence type="ECO:0000313" key="2">
    <source>
        <dbReference type="EMBL" id="KAL3811931.1"/>
    </source>
</evidence>
<dbReference type="SUPFAM" id="SSF46565">
    <property type="entry name" value="Chaperone J-domain"/>
    <property type="match status" value="1"/>
</dbReference>
<dbReference type="InterPro" id="IPR026894">
    <property type="entry name" value="DnaJ_X"/>
</dbReference>
<evidence type="ECO:0000259" key="1">
    <source>
        <dbReference type="PROSITE" id="PS50076"/>
    </source>
</evidence>
<dbReference type="InterPro" id="IPR018253">
    <property type="entry name" value="DnaJ_domain_CS"/>
</dbReference>
<gene>
    <name evidence="2" type="ORF">ACHAXA_001578</name>
</gene>
<evidence type="ECO:0000313" key="3">
    <source>
        <dbReference type="Proteomes" id="UP001530377"/>
    </source>
</evidence>
<dbReference type="AlphaFoldDB" id="A0ABD3RMU4"/>
<dbReference type="InterPro" id="IPR001623">
    <property type="entry name" value="DnaJ_domain"/>
</dbReference>
<dbReference type="Gene3D" id="1.10.287.110">
    <property type="entry name" value="DnaJ domain"/>
    <property type="match status" value="1"/>
</dbReference>
<dbReference type="CDD" id="cd06257">
    <property type="entry name" value="DnaJ"/>
    <property type="match status" value="1"/>
</dbReference>
<comment type="caution">
    <text evidence="2">The sequence shown here is derived from an EMBL/GenBank/DDBJ whole genome shotgun (WGS) entry which is preliminary data.</text>
</comment>
<dbReference type="Pfam" id="PF00226">
    <property type="entry name" value="DnaJ"/>
    <property type="match status" value="1"/>
</dbReference>
<dbReference type="SMART" id="SM00271">
    <property type="entry name" value="DnaJ"/>
    <property type="match status" value="1"/>
</dbReference>
<dbReference type="PROSITE" id="PS50076">
    <property type="entry name" value="DNAJ_2"/>
    <property type="match status" value="1"/>
</dbReference>
<keyword evidence="3" id="KW-1185">Reference proteome</keyword>
<dbReference type="PANTHER" id="PTHR44094">
    <property type="entry name" value="DNAJ HEAT SHOCK N-TERMINAL DOMAIN-CONTAINING PROTEIN"/>
    <property type="match status" value="1"/>
</dbReference>
<dbReference type="Pfam" id="PF14308">
    <property type="entry name" value="DnaJ-X"/>
    <property type="match status" value="1"/>
</dbReference>
<name>A0ABD3RMU4_9STRA</name>
<sequence length="471" mass="50705">MASGDSSEPLINHPRGDEQLHPALCGSLCGCLFCIVALPLACLGMCCCCAAAGADSVVKTAQGKRWDATLNKWVVDRLDDEAAEVALLPRNDEDILKKATAAWAEEEGGGTTTSASAEGDASPAVKETRYYDFLGVAVDAPESKIKRAYYVEARKWHPDKNPDDEEAKSKFQSIGEAYQVLGDEKLRKIYDRLGEDGLSGDRTEAAANITLVDPSLVFTFLFGNDSFDDIIGRLQLVTQTLVGGSPELANAFTRTRMMELERRRVVRLAASLRDRLKQHVDGNISAALVEWKRDGERLVEVRYGEQILNIVGTTYKLVATEILGSWSEGLDAKMKATGIQVDAARNAATVAQKQQQGGDGGEDGLPAMIEMMWNITVIDVSTTLREVVMKVCKDVCVPVDVRKRRAKAVLELGTMWEGLKSSKASNGDDGGGVGRSARNLYASAAAAAMEAALDRARRGGEGVDVVATAGN</sequence>
<dbReference type="PANTHER" id="PTHR44094:SF8">
    <property type="entry name" value="DNAJ HEAT SHOCK N-TERMINAL DOMAIN-CONTAINING PROTEIN-RELATED"/>
    <property type="match status" value="1"/>
</dbReference>
<dbReference type="EMBL" id="JALLPB020000226">
    <property type="protein sequence ID" value="KAL3811931.1"/>
    <property type="molecule type" value="Genomic_DNA"/>
</dbReference>
<dbReference type="PRINTS" id="PR00625">
    <property type="entry name" value="JDOMAIN"/>
</dbReference>
<accession>A0ABD3RMU4</accession>
<dbReference type="PROSITE" id="PS00636">
    <property type="entry name" value="DNAJ_1"/>
    <property type="match status" value="1"/>
</dbReference>
<reference evidence="2 3" key="1">
    <citation type="submission" date="2024-10" db="EMBL/GenBank/DDBJ databases">
        <title>Updated reference genomes for cyclostephanoid diatoms.</title>
        <authorList>
            <person name="Roberts W.R."/>
            <person name="Alverson A.J."/>
        </authorList>
    </citation>
    <scope>NUCLEOTIDE SEQUENCE [LARGE SCALE GENOMIC DNA]</scope>
    <source>
        <strain evidence="2 3">AJA228-03</strain>
    </source>
</reference>
<feature type="domain" description="J" evidence="1">
    <location>
        <begin position="129"/>
        <end position="194"/>
    </location>
</feature>
<dbReference type="Proteomes" id="UP001530377">
    <property type="component" value="Unassembled WGS sequence"/>
</dbReference>
<proteinExistence type="predicted"/>
<protein>
    <recommendedName>
        <fullName evidence="1">J domain-containing protein</fullName>
    </recommendedName>
</protein>
<dbReference type="InterPro" id="IPR036869">
    <property type="entry name" value="J_dom_sf"/>
</dbReference>
<organism evidence="2 3">
    <name type="scientific">Cyclostephanos tholiformis</name>
    <dbReference type="NCBI Taxonomy" id="382380"/>
    <lineage>
        <taxon>Eukaryota</taxon>
        <taxon>Sar</taxon>
        <taxon>Stramenopiles</taxon>
        <taxon>Ochrophyta</taxon>
        <taxon>Bacillariophyta</taxon>
        <taxon>Coscinodiscophyceae</taxon>
        <taxon>Thalassiosirophycidae</taxon>
        <taxon>Stephanodiscales</taxon>
        <taxon>Stephanodiscaceae</taxon>
        <taxon>Cyclostephanos</taxon>
    </lineage>
</organism>